<dbReference type="PANTHER" id="PTHR43708:SF8">
    <property type="entry name" value="OXIDOREDUCTASE"/>
    <property type="match status" value="1"/>
</dbReference>
<dbReference type="GO" id="GO:0000166">
    <property type="term" value="F:nucleotide binding"/>
    <property type="evidence" value="ECO:0007669"/>
    <property type="project" value="InterPro"/>
</dbReference>
<reference evidence="3 4" key="1">
    <citation type="submission" date="2018-06" db="EMBL/GenBank/DDBJ databases">
        <title>Sphaerisporangium craniellae sp. nov., isolated from a marine sponge in the South China Sea.</title>
        <authorList>
            <person name="Li L."/>
        </authorList>
    </citation>
    <scope>NUCLEOTIDE SEQUENCE [LARGE SCALE GENOMIC DNA]</scope>
    <source>
        <strain evidence="3 4">CCTCC AA 208026</strain>
    </source>
</reference>
<accession>A0A367FF00</accession>
<dbReference type="PANTHER" id="PTHR43708">
    <property type="entry name" value="CONSERVED EXPRESSED OXIDOREDUCTASE (EUROFUNG)"/>
    <property type="match status" value="1"/>
</dbReference>
<gene>
    <name evidence="3" type="ORF">DQ384_21610</name>
</gene>
<dbReference type="AlphaFoldDB" id="A0A367FF00"/>
<dbReference type="Gene3D" id="3.30.360.10">
    <property type="entry name" value="Dihydrodipicolinate Reductase, domain 2"/>
    <property type="match status" value="1"/>
</dbReference>
<dbReference type="InterPro" id="IPR036291">
    <property type="entry name" value="NAD(P)-bd_dom_sf"/>
</dbReference>
<organism evidence="3 4">
    <name type="scientific">Sphaerisporangium album</name>
    <dbReference type="NCBI Taxonomy" id="509200"/>
    <lineage>
        <taxon>Bacteria</taxon>
        <taxon>Bacillati</taxon>
        <taxon>Actinomycetota</taxon>
        <taxon>Actinomycetes</taxon>
        <taxon>Streptosporangiales</taxon>
        <taxon>Streptosporangiaceae</taxon>
        <taxon>Sphaerisporangium</taxon>
    </lineage>
</organism>
<feature type="domain" description="GFO/IDH/MocA-like oxidoreductase" evidence="2">
    <location>
        <begin position="132"/>
        <end position="255"/>
    </location>
</feature>
<dbReference type="Gene3D" id="3.40.50.720">
    <property type="entry name" value="NAD(P)-binding Rossmann-like Domain"/>
    <property type="match status" value="1"/>
</dbReference>
<dbReference type="Pfam" id="PF01408">
    <property type="entry name" value="GFO_IDH_MocA"/>
    <property type="match status" value="1"/>
</dbReference>
<evidence type="ECO:0000259" key="1">
    <source>
        <dbReference type="Pfam" id="PF01408"/>
    </source>
</evidence>
<dbReference type="SUPFAM" id="SSF55347">
    <property type="entry name" value="Glyceraldehyde-3-phosphate dehydrogenase-like, C-terminal domain"/>
    <property type="match status" value="1"/>
</dbReference>
<dbReference type="Pfam" id="PF22725">
    <property type="entry name" value="GFO_IDH_MocA_C3"/>
    <property type="match status" value="1"/>
</dbReference>
<dbReference type="InterPro" id="IPR051317">
    <property type="entry name" value="Gfo/Idh/MocA_oxidoreduct"/>
</dbReference>
<keyword evidence="4" id="KW-1185">Reference proteome</keyword>
<dbReference type="Proteomes" id="UP000253094">
    <property type="component" value="Unassembled WGS sequence"/>
</dbReference>
<evidence type="ECO:0000313" key="3">
    <source>
        <dbReference type="EMBL" id="RCG28963.1"/>
    </source>
</evidence>
<dbReference type="RefSeq" id="WP_114030683.1">
    <property type="nucleotide sequence ID" value="NZ_QOIL01000012.1"/>
</dbReference>
<dbReference type="OrthoDB" id="103047at2"/>
<dbReference type="SUPFAM" id="SSF51735">
    <property type="entry name" value="NAD(P)-binding Rossmann-fold domains"/>
    <property type="match status" value="1"/>
</dbReference>
<evidence type="ECO:0000259" key="2">
    <source>
        <dbReference type="Pfam" id="PF22725"/>
    </source>
</evidence>
<comment type="caution">
    <text evidence="3">The sequence shown here is derived from an EMBL/GenBank/DDBJ whole genome shotgun (WGS) entry which is preliminary data.</text>
</comment>
<sequence>MTGSVRFGVVGLGEIYQLAHHLAYQRADGLEAVVVCDLDQAVAARTGRSLGAESCTDYRRLLEDERVQAVDLVLPHNVHYKVAREFLEAGKHVLIEKPMTVDAADARELVALAVGKGLKFTVNENTRFIPAYQAALDAINSGEVGDVTLVRTLISGNEFERLGNAQLWKGRQDGSGGGTIIDAGAHSFYLLKWMFGEVASLRALSERLVDASQVEDWSVVCGRMRSGALFSIESTFTSGGPWNERLEVHGTEGLIVVDQHQNPPATLFRGKRDHAGSPLPGTTYEPGTWKYNSIAAGIESFARSIANDEPTAVAPEDGAYAVRIIELAYESVATGLPVTV</sequence>
<name>A0A367FF00_9ACTN</name>
<feature type="domain" description="Gfo/Idh/MocA-like oxidoreductase N-terminal" evidence="1">
    <location>
        <begin position="5"/>
        <end position="123"/>
    </location>
</feature>
<dbReference type="EMBL" id="QOIL01000012">
    <property type="protein sequence ID" value="RCG28963.1"/>
    <property type="molecule type" value="Genomic_DNA"/>
</dbReference>
<evidence type="ECO:0000313" key="4">
    <source>
        <dbReference type="Proteomes" id="UP000253094"/>
    </source>
</evidence>
<protein>
    <submittedName>
        <fullName evidence="3">Gfo/Idh/MocA family oxidoreductase</fullName>
    </submittedName>
</protein>
<dbReference type="InterPro" id="IPR055170">
    <property type="entry name" value="GFO_IDH_MocA-like_dom"/>
</dbReference>
<dbReference type="InterPro" id="IPR000683">
    <property type="entry name" value="Gfo/Idh/MocA-like_OxRdtase_N"/>
</dbReference>
<proteinExistence type="predicted"/>